<dbReference type="Gene3D" id="3.90.25.10">
    <property type="entry name" value="UDP-galactose 4-epimerase, domain 1"/>
    <property type="match status" value="1"/>
</dbReference>
<keyword evidence="2" id="KW-0560">Oxidoreductase</keyword>
<accession>A0AA39XXH6</accession>
<dbReference type="PANTHER" id="PTHR47706:SF6">
    <property type="entry name" value="NMRA-LIKE FAMILY PROTEIN (AFU_ORTHOLOGUE AFUA_6G00280)"/>
    <property type="match status" value="1"/>
</dbReference>
<dbReference type="Gene3D" id="3.40.50.720">
    <property type="entry name" value="NAD(P)-binding Rossmann-like Domain"/>
    <property type="match status" value="1"/>
</dbReference>
<keyword evidence="1" id="KW-0521">NADP</keyword>
<comment type="caution">
    <text evidence="4">The sequence shown here is derived from an EMBL/GenBank/DDBJ whole genome shotgun (WGS) entry which is preliminary data.</text>
</comment>
<dbReference type="InterPro" id="IPR045312">
    <property type="entry name" value="PCBER-like"/>
</dbReference>
<dbReference type="PANTHER" id="PTHR47706">
    <property type="entry name" value="NMRA-LIKE FAMILY PROTEIN"/>
    <property type="match status" value="1"/>
</dbReference>
<evidence type="ECO:0000313" key="5">
    <source>
        <dbReference type="Proteomes" id="UP001174936"/>
    </source>
</evidence>
<dbReference type="SUPFAM" id="SSF51735">
    <property type="entry name" value="NAD(P)-binding Rossmann-fold domains"/>
    <property type="match status" value="1"/>
</dbReference>
<keyword evidence="5" id="KW-1185">Reference proteome</keyword>
<evidence type="ECO:0000256" key="1">
    <source>
        <dbReference type="ARBA" id="ARBA00022857"/>
    </source>
</evidence>
<dbReference type="AlphaFoldDB" id="A0AA39XXH6"/>
<name>A0AA39XXH6_9PEZI</name>
<dbReference type="GO" id="GO:0016491">
    <property type="term" value="F:oxidoreductase activity"/>
    <property type="evidence" value="ECO:0007669"/>
    <property type="project" value="UniProtKB-KW"/>
</dbReference>
<evidence type="ECO:0000313" key="4">
    <source>
        <dbReference type="EMBL" id="KAK0642076.1"/>
    </source>
</evidence>
<evidence type="ECO:0000256" key="2">
    <source>
        <dbReference type="ARBA" id="ARBA00023002"/>
    </source>
</evidence>
<dbReference type="Pfam" id="PF05368">
    <property type="entry name" value="NmrA"/>
    <property type="match status" value="1"/>
</dbReference>
<sequence length="308" mass="33635">MTTPSILIIGAGELGNAVLDALLSHPNRTTTKISLLRRPSTLTSSDPAVQQENTRLTDLGITLEPGDFVNSPVPELASTFRNYHTIIQCSGFGLPPGTQSRVTDAVLEAGVPRYFPWQFGLDYPAIGKGSAQDLFDEMLAVREKLAAQTKTKWTVVSTGLFMSFLFEKGFGVVDLDEKKVMALGGWEKRVTLTAAGDIGRVVAEMVFGEDVERTTLDKVVFVAGDTVTYGEVADVLERVIGGEWEKSVLDMEGVRRELERAPEDGMTKYRGVFAAGRGTAWDVDRTWNHARGMKLVGLEEYLRGGTKG</sequence>
<dbReference type="InterPro" id="IPR036291">
    <property type="entry name" value="NAD(P)-bd_dom_sf"/>
</dbReference>
<reference evidence="4" key="1">
    <citation type="submission" date="2023-06" db="EMBL/GenBank/DDBJ databases">
        <title>Genome-scale phylogeny and comparative genomics of the fungal order Sordariales.</title>
        <authorList>
            <consortium name="Lawrence Berkeley National Laboratory"/>
            <person name="Hensen N."/>
            <person name="Bonometti L."/>
            <person name="Westerberg I."/>
            <person name="Brannstrom I.O."/>
            <person name="Guillou S."/>
            <person name="Cros-Aarteil S."/>
            <person name="Calhoun S."/>
            <person name="Haridas S."/>
            <person name="Kuo A."/>
            <person name="Mondo S."/>
            <person name="Pangilinan J."/>
            <person name="Riley R."/>
            <person name="Labutti K."/>
            <person name="Andreopoulos B."/>
            <person name="Lipzen A."/>
            <person name="Chen C."/>
            <person name="Yanf M."/>
            <person name="Daum C."/>
            <person name="Ng V."/>
            <person name="Clum A."/>
            <person name="Steindorff A."/>
            <person name="Ohm R."/>
            <person name="Martin F."/>
            <person name="Silar P."/>
            <person name="Natvig D."/>
            <person name="Lalanne C."/>
            <person name="Gautier V."/>
            <person name="Ament-Velasquez S.L."/>
            <person name="Kruys A."/>
            <person name="Hutchinson M.I."/>
            <person name="Powell A.J."/>
            <person name="Barry K."/>
            <person name="Miller A.N."/>
            <person name="Grigoriev I.V."/>
            <person name="Debuchy R."/>
            <person name="Gladieux P."/>
            <person name="Thoren M.H."/>
            <person name="Johannesson H."/>
        </authorList>
    </citation>
    <scope>NUCLEOTIDE SEQUENCE</scope>
    <source>
        <strain evidence="4">SMH2532-1</strain>
    </source>
</reference>
<feature type="domain" description="NmrA-like" evidence="3">
    <location>
        <begin position="5"/>
        <end position="288"/>
    </location>
</feature>
<dbReference type="InterPro" id="IPR051609">
    <property type="entry name" value="NmrA/Isoflavone_reductase-like"/>
</dbReference>
<dbReference type="CDD" id="cd05259">
    <property type="entry name" value="PCBER_SDR_a"/>
    <property type="match status" value="1"/>
</dbReference>
<gene>
    <name evidence="4" type="ORF">B0T16DRAFT_462089</name>
</gene>
<dbReference type="Proteomes" id="UP001174936">
    <property type="component" value="Unassembled WGS sequence"/>
</dbReference>
<evidence type="ECO:0000259" key="3">
    <source>
        <dbReference type="Pfam" id="PF05368"/>
    </source>
</evidence>
<proteinExistence type="predicted"/>
<dbReference type="EMBL" id="JAULSV010000006">
    <property type="protein sequence ID" value="KAK0642076.1"/>
    <property type="molecule type" value="Genomic_DNA"/>
</dbReference>
<protein>
    <submittedName>
        <fullName evidence="4">Isoflavone reductase family protein</fullName>
    </submittedName>
</protein>
<dbReference type="InterPro" id="IPR008030">
    <property type="entry name" value="NmrA-like"/>
</dbReference>
<organism evidence="4 5">
    <name type="scientific">Cercophora newfieldiana</name>
    <dbReference type="NCBI Taxonomy" id="92897"/>
    <lineage>
        <taxon>Eukaryota</taxon>
        <taxon>Fungi</taxon>
        <taxon>Dikarya</taxon>
        <taxon>Ascomycota</taxon>
        <taxon>Pezizomycotina</taxon>
        <taxon>Sordariomycetes</taxon>
        <taxon>Sordariomycetidae</taxon>
        <taxon>Sordariales</taxon>
        <taxon>Lasiosphaeriaceae</taxon>
        <taxon>Cercophora</taxon>
    </lineage>
</organism>